<dbReference type="AlphaFoldDB" id="A0A061BQ01"/>
<evidence type="ECO:0000256" key="2">
    <source>
        <dbReference type="ARBA" id="ARBA00022942"/>
    </source>
</evidence>
<feature type="domain" description="VWFA" evidence="4">
    <location>
        <begin position="5"/>
        <end position="186"/>
    </location>
</feature>
<dbReference type="SMART" id="SM00327">
    <property type="entry name" value="VWA"/>
    <property type="match status" value="1"/>
</dbReference>
<dbReference type="Gene3D" id="3.40.50.410">
    <property type="entry name" value="von Willebrand factor, type A domain"/>
    <property type="match status" value="1"/>
</dbReference>
<dbReference type="InterPro" id="IPR036465">
    <property type="entry name" value="vWFA_dom_sf"/>
</dbReference>
<evidence type="ECO:0000313" key="5">
    <source>
        <dbReference type="EMBL" id="CDR49109.1"/>
    </source>
</evidence>
<dbReference type="Gene3D" id="1.10.287.3990">
    <property type="match status" value="1"/>
</dbReference>
<protein>
    <submittedName>
        <fullName evidence="5">RHTO0S23e00804g1_1</fullName>
    </submittedName>
</protein>
<dbReference type="InterPro" id="IPR002035">
    <property type="entry name" value="VWF_A"/>
</dbReference>
<dbReference type="GO" id="GO:0008540">
    <property type="term" value="C:proteasome regulatory particle, base subcomplex"/>
    <property type="evidence" value="ECO:0007669"/>
    <property type="project" value="TreeGrafter"/>
</dbReference>
<dbReference type="PANTHER" id="PTHR10223:SF0">
    <property type="entry name" value="26S PROTEASOME NON-ATPASE REGULATORY SUBUNIT 4"/>
    <property type="match status" value="1"/>
</dbReference>
<dbReference type="InterPro" id="IPR027040">
    <property type="entry name" value="PSMD4"/>
</dbReference>
<feature type="region of interest" description="Disordered" evidence="3">
    <location>
        <begin position="260"/>
        <end position="374"/>
    </location>
</feature>
<dbReference type="Pfam" id="PF02809">
    <property type="entry name" value="UIM"/>
    <property type="match status" value="3"/>
</dbReference>
<dbReference type="InterPro" id="IPR003903">
    <property type="entry name" value="UIM_dom"/>
</dbReference>
<feature type="compositionally biased region" description="Low complexity" evidence="3">
    <location>
        <begin position="260"/>
        <end position="273"/>
    </location>
</feature>
<dbReference type="GO" id="GO:0005829">
    <property type="term" value="C:cytosol"/>
    <property type="evidence" value="ECO:0007669"/>
    <property type="project" value="TreeGrafter"/>
</dbReference>
<feature type="compositionally biased region" description="Basic and acidic residues" evidence="3">
    <location>
        <begin position="343"/>
        <end position="355"/>
    </location>
</feature>
<dbReference type="PROSITE" id="PS50330">
    <property type="entry name" value="UIM"/>
    <property type="match status" value="3"/>
</dbReference>
<dbReference type="GO" id="GO:0043161">
    <property type="term" value="P:proteasome-mediated ubiquitin-dependent protein catabolic process"/>
    <property type="evidence" value="ECO:0007669"/>
    <property type="project" value="TreeGrafter"/>
</dbReference>
<dbReference type="SMART" id="SM00726">
    <property type="entry name" value="UIM"/>
    <property type="match status" value="3"/>
</dbReference>
<dbReference type="SUPFAM" id="SSF53300">
    <property type="entry name" value="vWA-like"/>
    <property type="match status" value="1"/>
</dbReference>
<sequence length="402" mass="41901">MSLEATMLVLDNSQHSLNGDFPPTRLQAQADSVFQIMGAKCRAHPENEVGLMVMAGKGPEVLVTLTQDEGKLVAALHGVKSAGEADLVTGIQVAQLALKHRQNKNQRQRIIVFVGSPVKESQASLVKLGKKLKKNNVALDIVSFGTPDVDLSIPSLPSASSSSSSSSAPASPETNDTKLSALVEATSSSDNSHFLSVEPGPYLLSEKIAQSAILRPEGADEEMGGGGGGGGDEFGVDPNLDPELAMALRMSLEEERARQAAATAATSTSAAAALEPVPEGVSTQITDPRPATEPKGAHLTSAPETTDADVMRSSGPFRGDEEVQMQVGGEGEHAADDAEEDEDLRRALELSRAGEEGGDVEMGGLPGVDDTVDGDEEDDIARAIALSMQDAAEEEGKKDEGK</sequence>
<evidence type="ECO:0000256" key="1">
    <source>
        <dbReference type="ARBA" id="ARBA00005574"/>
    </source>
</evidence>
<evidence type="ECO:0000259" key="4">
    <source>
        <dbReference type="PROSITE" id="PS50234"/>
    </source>
</evidence>
<dbReference type="OrthoDB" id="1731724at2759"/>
<dbReference type="GO" id="GO:0036435">
    <property type="term" value="F:K48-linked polyubiquitin modification-dependent protein binding"/>
    <property type="evidence" value="ECO:0007669"/>
    <property type="project" value="UniProtKB-ARBA"/>
</dbReference>
<keyword evidence="2" id="KW-0647">Proteasome</keyword>
<reference evidence="5" key="1">
    <citation type="journal article" date="2014" name="Genome Announc.">
        <title>Draft genome sequence of Rhodosporidium toruloides CECT1137, an oleaginous yeast of biotechnological interest.</title>
        <authorList>
            <person name="Morin N."/>
            <person name="Calcas X."/>
            <person name="Devillers H."/>
            <person name="Durrens P."/>
            <person name="Sherman D.J."/>
            <person name="Nicaud J.-M."/>
            <person name="Neuveglise C."/>
        </authorList>
    </citation>
    <scope>NUCLEOTIDE SEQUENCE</scope>
    <source>
        <strain evidence="5">CECT1137</strain>
    </source>
</reference>
<feature type="compositionally biased region" description="Low complexity" evidence="3">
    <location>
        <begin position="155"/>
        <end position="172"/>
    </location>
</feature>
<accession>A0A061BQ01</accession>
<dbReference type="GO" id="GO:0005634">
    <property type="term" value="C:nucleus"/>
    <property type="evidence" value="ECO:0007669"/>
    <property type="project" value="TreeGrafter"/>
</dbReference>
<evidence type="ECO:0000256" key="3">
    <source>
        <dbReference type="SAM" id="MobiDB-lite"/>
    </source>
</evidence>
<gene>
    <name evidence="5" type="ORF">RHTO0S_23e00804g</name>
</gene>
<dbReference type="EMBL" id="LK052958">
    <property type="protein sequence ID" value="CDR49109.1"/>
    <property type="molecule type" value="Genomic_DNA"/>
</dbReference>
<name>A0A061BQ01_RHOTO</name>
<dbReference type="PROSITE" id="PS50234">
    <property type="entry name" value="VWFA"/>
    <property type="match status" value="1"/>
</dbReference>
<dbReference type="PANTHER" id="PTHR10223">
    <property type="entry name" value="26S PROTEASOME NON-ATPASE REGULATORY SUBUNIT 4"/>
    <property type="match status" value="1"/>
</dbReference>
<dbReference type="Pfam" id="PF13519">
    <property type="entry name" value="VWA_2"/>
    <property type="match status" value="1"/>
</dbReference>
<proteinExistence type="inferred from homology"/>
<dbReference type="FunFam" id="3.40.50.410:FF:000005">
    <property type="entry name" value="26S proteasome non-ATPase regulatory subunit 4"/>
    <property type="match status" value="1"/>
</dbReference>
<organism evidence="5">
    <name type="scientific">Rhodotorula toruloides</name>
    <name type="common">Yeast</name>
    <name type="synonym">Rhodosporidium toruloides</name>
    <dbReference type="NCBI Taxonomy" id="5286"/>
    <lineage>
        <taxon>Eukaryota</taxon>
        <taxon>Fungi</taxon>
        <taxon>Dikarya</taxon>
        <taxon>Basidiomycota</taxon>
        <taxon>Pucciniomycotina</taxon>
        <taxon>Microbotryomycetes</taxon>
        <taxon>Sporidiobolales</taxon>
        <taxon>Sporidiobolaceae</taxon>
        <taxon>Rhodotorula</taxon>
    </lineage>
</organism>
<comment type="similarity">
    <text evidence="1">Belongs to the proteasome subunit S5A family.</text>
</comment>
<feature type="region of interest" description="Disordered" evidence="3">
    <location>
        <begin position="155"/>
        <end position="175"/>
    </location>
</feature>